<dbReference type="InterPro" id="IPR018511">
    <property type="entry name" value="Hemolysin-typ_Ca-bd_CS"/>
</dbReference>
<sequence length="935" mass="90931">MPLPSDLGTLSPDAGYLVTGVAASDYAGTSVAAAGDVNGDGFMDFVVGASGADPSGTYSGAVYVVFGRGGSTPPPVSLNALDGTNGFRLTGPTAYGRAGAAVAVEDVNDDGLADVIIGATGIGAGATYVVYGKASGWAASMSLGSLNGTNGFAMTGAQLGDSSGFGVEGVGDFNGDGVNDFLISAPFADRDGGGVFTGAAWLVFGSAGARPASFSLADLDGTNGFEIHGAGSSALLGISAASAGDFNGDGLADIVIGASSADVGFTNSGAAYLIFGKASGWSGSFDVTTLNGSNGVTISGSGSANAGASVTSAGDFDGDGFDDIVVTTEGTAGFMLVHGQASGLPANIVLNPYDHSVNQYLTQLAHPPGLNARVAGGGDINGDGFDDVLISDAGYNYSAGRVYVIYGTPGQRAGFVGASAVIDGLAGDQLGFNLTLADLDGNGAAELVLSASRHGADDAGAVYVLWDTAPASPIILSGTGAGETLNGDAGNDQLSGLGGDDTLNGLAGADQLNGGDGADFIYGGDDADSLDGGNNGDWLDGGAGADAMTGGGGDDTYLVDDAGDTTVEAGGQGSDVVHTTVNWTLGANLENLILDGSGDIDGTGNSLANVITGNGGLNQIDGGDGDDLIKAGGGIDMVLGGLGADQLLGQDGNDSLDGGGDNDRLDGGDGDDVLAGGSGNDILDGGIGADTMDGGVGNDQLNGGADNDALTGNDGNDVLTGGLGADAMTGGLGDDTYYVDDAGDTTVEVSGQGTDLVRATVNFTLAANVENLIQDGSGNIDATGNGLANALTGNGGANSLDGGAGDDVIKAGLGNDTLIGGTGNDILVGGGGLDTFVVTQASIRTSGPIEVDTVNDLIAGQGDRLDLSAIDADSVTAGDQAFHLVGGFTHHAAEMTLSFAAGVTTLQLDVDGDGRADYRMTISGNVTGDSGGWPL</sequence>
<name>A0ABU0IN00_9CAUL</name>
<dbReference type="Proteomes" id="UP001228905">
    <property type="component" value="Unassembled WGS sequence"/>
</dbReference>
<dbReference type="SUPFAM" id="SSF69318">
    <property type="entry name" value="Integrin alpha N-terminal domain"/>
    <property type="match status" value="2"/>
</dbReference>
<comment type="caution">
    <text evidence="6">The sequence shown here is derived from an EMBL/GenBank/DDBJ whole genome shotgun (WGS) entry which is preliminary data.</text>
</comment>
<gene>
    <name evidence="6" type="ORF">QO010_001157</name>
</gene>
<keyword evidence="4" id="KW-0325">Glycoprotein</keyword>
<dbReference type="PANTHER" id="PTHR23221:SF7">
    <property type="entry name" value="PHOSPHATIDYLINOSITOL-GLYCAN-SPECIFIC PHOSPHOLIPASE D"/>
    <property type="match status" value="1"/>
</dbReference>
<dbReference type="SMART" id="SM00191">
    <property type="entry name" value="Int_alpha"/>
    <property type="match status" value="7"/>
</dbReference>
<dbReference type="PANTHER" id="PTHR23221">
    <property type="entry name" value="GLYCOSYLPHOSPHATIDYLINOSITOL PHOSPHOLIPASE D"/>
    <property type="match status" value="1"/>
</dbReference>
<dbReference type="SUPFAM" id="SSF51120">
    <property type="entry name" value="beta-Roll"/>
    <property type="match status" value="2"/>
</dbReference>
<evidence type="ECO:0000256" key="1">
    <source>
        <dbReference type="ARBA" id="ARBA00022729"/>
    </source>
</evidence>
<evidence type="ECO:0000256" key="4">
    <source>
        <dbReference type="ARBA" id="ARBA00023180"/>
    </source>
</evidence>
<organism evidence="6 7">
    <name type="scientific">Caulobacter ginsengisoli</name>
    <dbReference type="NCBI Taxonomy" id="400775"/>
    <lineage>
        <taxon>Bacteria</taxon>
        <taxon>Pseudomonadati</taxon>
        <taxon>Pseudomonadota</taxon>
        <taxon>Alphaproteobacteria</taxon>
        <taxon>Caulobacterales</taxon>
        <taxon>Caulobacteraceae</taxon>
        <taxon>Caulobacter</taxon>
    </lineage>
</organism>
<keyword evidence="1" id="KW-0732">Signal</keyword>
<dbReference type="Gene3D" id="2.130.10.130">
    <property type="entry name" value="Integrin alpha, N-terminal"/>
    <property type="match status" value="4"/>
</dbReference>
<dbReference type="InterPro" id="IPR028994">
    <property type="entry name" value="Integrin_alpha_N"/>
</dbReference>
<dbReference type="Pfam" id="PF00353">
    <property type="entry name" value="HemolysinCabind"/>
    <property type="match status" value="6"/>
</dbReference>
<dbReference type="Gene3D" id="2.150.10.10">
    <property type="entry name" value="Serralysin-like metalloprotease, C-terminal"/>
    <property type="match status" value="3"/>
</dbReference>
<feature type="region of interest" description="Disordered" evidence="5">
    <location>
        <begin position="650"/>
        <end position="675"/>
    </location>
</feature>
<dbReference type="InterPro" id="IPR001343">
    <property type="entry name" value="Hemolysn_Ca-bd"/>
</dbReference>
<dbReference type="InterPro" id="IPR013517">
    <property type="entry name" value="FG-GAP"/>
</dbReference>
<proteinExistence type="predicted"/>
<dbReference type="PROSITE" id="PS51470">
    <property type="entry name" value="FG_GAP"/>
    <property type="match status" value="3"/>
</dbReference>
<evidence type="ECO:0000256" key="3">
    <source>
        <dbReference type="ARBA" id="ARBA00022801"/>
    </source>
</evidence>
<keyword evidence="7" id="KW-1185">Reference proteome</keyword>
<dbReference type="PRINTS" id="PR01185">
    <property type="entry name" value="INTEGRINA"/>
</dbReference>
<dbReference type="PRINTS" id="PR00313">
    <property type="entry name" value="CABNDNGRPT"/>
</dbReference>
<keyword evidence="2" id="KW-0677">Repeat</keyword>
<dbReference type="PROSITE" id="PS00330">
    <property type="entry name" value="HEMOLYSIN_CALCIUM"/>
    <property type="match status" value="4"/>
</dbReference>
<dbReference type="Pfam" id="PF01839">
    <property type="entry name" value="FG-GAP"/>
    <property type="match status" value="4"/>
</dbReference>
<dbReference type="InterPro" id="IPR011049">
    <property type="entry name" value="Serralysin-like_metalloprot_C"/>
</dbReference>
<evidence type="ECO:0000313" key="7">
    <source>
        <dbReference type="Proteomes" id="UP001228905"/>
    </source>
</evidence>
<evidence type="ECO:0000256" key="5">
    <source>
        <dbReference type="SAM" id="MobiDB-lite"/>
    </source>
</evidence>
<protein>
    <submittedName>
        <fullName evidence="6">Ca2+-binding RTX toxin-like protein</fullName>
    </submittedName>
</protein>
<evidence type="ECO:0000256" key="2">
    <source>
        <dbReference type="ARBA" id="ARBA00022737"/>
    </source>
</evidence>
<dbReference type="EMBL" id="JAUSVS010000002">
    <property type="protein sequence ID" value="MDQ0463386.1"/>
    <property type="molecule type" value="Genomic_DNA"/>
</dbReference>
<reference evidence="6 7" key="1">
    <citation type="submission" date="2023-07" db="EMBL/GenBank/DDBJ databases">
        <title>Genomic Encyclopedia of Type Strains, Phase IV (KMG-IV): sequencing the most valuable type-strain genomes for metagenomic binning, comparative biology and taxonomic classification.</title>
        <authorList>
            <person name="Goeker M."/>
        </authorList>
    </citation>
    <scope>NUCLEOTIDE SEQUENCE [LARGE SCALE GENOMIC DNA]</scope>
    <source>
        <strain evidence="6 7">DSM 18695</strain>
    </source>
</reference>
<dbReference type="InterPro" id="IPR013519">
    <property type="entry name" value="Int_alpha_beta-p"/>
</dbReference>
<keyword evidence="3" id="KW-0378">Hydrolase</keyword>
<accession>A0ABU0IN00</accession>
<dbReference type="InterPro" id="IPR000413">
    <property type="entry name" value="Integrin_alpha"/>
</dbReference>
<evidence type="ECO:0000313" key="6">
    <source>
        <dbReference type="EMBL" id="MDQ0463386.1"/>
    </source>
</evidence>
<dbReference type="RefSeq" id="WP_307347233.1">
    <property type="nucleotide sequence ID" value="NZ_JAUSVS010000002.1"/>
</dbReference>